<organism evidence="5 6">
    <name type="scientific">Klebsormidium nitens</name>
    <name type="common">Green alga</name>
    <name type="synonym">Ulothrix nitens</name>
    <dbReference type="NCBI Taxonomy" id="105231"/>
    <lineage>
        <taxon>Eukaryota</taxon>
        <taxon>Viridiplantae</taxon>
        <taxon>Streptophyta</taxon>
        <taxon>Klebsormidiophyceae</taxon>
        <taxon>Klebsormidiales</taxon>
        <taxon>Klebsormidiaceae</taxon>
        <taxon>Klebsormidium</taxon>
    </lineage>
</organism>
<dbReference type="Pfam" id="PF02867">
    <property type="entry name" value="Ribonuc_red_lgC"/>
    <property type="match status" value="1"/>
</dbReference>
<sequence length="575" mass="64316">MTVDLTLRLHRFKLIPILYHLSLQAKSKDGRETMVMEHFPEMDPTNTDPHIVSLIGLKSLSDPNPSFEGGKRKGSIAIYLEPWHADVFEFLELRKNSGNEEVRCRDLFTALWVPDLFIKRVESDGTWSLFDPDKARGLPDCYGEEFEELYERYEATPGLASKVVRAKALWSAMLTAQVEGGTPYVLYKDAVNRKSNQKHLGTIKSSNLCAEITEFTSKDETAVCTLASLSLPQFVALDDENKPTFDMRKLREVTKVVIRNLDLSIDRSFYPTPEAKRSNMRHRPLGLGVQGLADVFMMLRLPFSSPGARALNSAIFQSIYYAAVEASVELAEEKGAYETFQGSPSSKGLLQFDLWEKKPAEMGYDWAGLKERVKKSGMRNSLLTCVMPTASTGHLLGNVEAAEALSSNLYVRRTLAGEFVVANNHLMADLVRLGLWNDHMKDQIMANRGSIQAIPEIPDDLKELYKTVWQIKQRVVIDLAADRGIFIDQSQSMNLFWPKPTPGALSSALVYGHKKGLKTSLYYLRTNPSTVPTAVTAPLKKGKKDKQKEKGEDDGQDKDEMAVICNDEVCVGCSG</sequence>
<dbReference type="SUPFAM" id="SSF51998">
    <property type="entry name" value="PFL-like glycyl radical enzymes"/>
    <property type="match status" value="1"/>
</dbReference>
<dbReference type="STRING" id="105231.A0A1Y1ILE7"/>
<dbReference type="GO" id="GO:0009263">
    <property type="term" value="P:deoxyribonucleotide biosynthetic process"/>
    <property type="evidence" value="ECO:0000318"/>
    <property type="project" value="GO_Central"/>
</dbReference>
<dbReference type="OMA" id="NSCTEIV"/>
<dbReference type="PANTHER" id="PTHR11573">
    <property type="entry name" value="RIBONUCLEOSIDE-DIPHOSPHATE REDUCTASE LARGE CHAIN"/>
    <property type="match status" value="1"/>
</dbReference>
<dbReference type="GO" id="GO:0005971">
    <property type="term" value="C:ribonucleoside-diphosphate reductase complex"/>
    <property type="evidence" value="ECO:0000318"/>
    <property type="project" value="GO_Central"/>
</dbReference>
<dbReference type="PRINTS" id="PR01183">
    <property type="entry name" value="RIBORDTASEM1"/>
</dbReference>
<dbReference type="EMBL" id="DF237770">
    <property type="protein sequence ID" value="GAQ91624.1"/>
    <property type="molecule type" value="Genomic_DNA"/>
</dbReference>
<evidence type="ECO:0000256" key="2">
    <source>
        <dbReference type="ARBA" id="ARBA00023116"/>
    </source>
</evidence>
<evidence type="ECO:0000313" key="5">
    <source>
        <dbReference type="EMBL" id="GAQ91624.1"/>
    </source>
</evidence>
<keyword evidence="2" id="KW-0215">Deoxyribonucleotide synthesis</keyword>
<dbReference type="InterPro" id="IPR039718">
    <property type="entry name" value="Rrm1"/>
</dbReference>
<dbReference type="NCBIfam" id="TIGR02506">
    <property type="entry name" value="NrdE_NrdA"/>
    <property type="match status" value="1"/>
</dbReference>
<evidence type="ECO:0000259" key="4">
    <source>
        <dbReference type="PROSITE" id="PS00089"/>
    </source>
</evidence>
<dbReference type="Proteomes" id="UP000054558">
    <property type="component" value="Unassembled WGS sequence"/>
</dbReference>
<dbReference type="Gene3D" id="3.20.70.20">
    <property type="match status" value="1"/>
</dbReference>
<dbReference type="PROSITE" id="PS00089">
    <property type="entry name" value="RIBORED_LARGE"/>
    <property type="match status" value="1"/>
</dbReference>
<protein>
    <submittedName>
        <fullName evidence="5">Ribonucleoside-diphosphate reductase</fullName>
    </submittedName>
</protein>
<gene>
    <name evidence="5" type="ORF">KFL_008210020</name>
</gene>
<feature type="compositionally biased region" description="Basic and acidic residues" evidence="3">
    <location>
        <begin position="546"/>
        <end position="559"/>
    </location>
</feature>
<feature type="region of interest" description="Disordered" evidence="3">
    <location>
        <begin position="533"/>
        <end position="559"/>
    </location>
</feature>
<evidence type="ECO:0000313" key="6">
    <source>
        <dbReference type="Proteomes" id="UP000054558"/>
    </source>
</evidence>
<comment type="similarity">
    <text evidence="1">Belongs to the ribonucleoside diphosphate reductase large chain family.</text>
</comment>
<dbReference type="GO" id="GO:0005524">
    <property type="term" value="F:ATP binding"/>
    <property type="evidence" value="ECO:0000318"/>
    <property type="project" value="GO_Central"/>
</dbReference>
<keyword evidence="6" id="KW-1185">Reference proteome</keyword>
<accession>A0A1Y1ILE7</accession>
<evidence type="ECO:0000256" key="1">
    <source>
        <dbReference type="ARBA" id="ARBA00010406"/>
    </source>
</evidence>
<evidence type="ECO:0000256" key="3">
    <source>
        <dbReference type="SAM" id="MobiDB-lite"/>
    </source>
</evidence>
<feature type="domain" description="Ribonucleotide reductase large subunit" evidence="4">
    <location>
        <begin position="366"/>
        <end position="388"/>
    </location>
</feature>
<dbReference type="InterPro" id="IPR013346">
    <property type="entry name" value="NrdE_NrdA_C"/>
</dbReference>
<dbReference type="InterPro" id="IPR000788">
    <property type="entry name" value="RNR_lg_C"/>
</dbReference>
<name>A0A1Y1ILE7_KLENI</name>
<proteinExistence type="inferred from homology"/>
<dbReference type="OrthoDB" id="3000483at2759"/>
<reference evidence="5 6" key="1">
    <citation type="journal article" date="2014" name="Nat. Commun.">
        <title>Klebsormidium flaccidum genome reveals primary factors for plant terrestrial adaptation.</title>
        <authorList>
            <person name="Hori K."/>
            <person name="Maruyama F."/>
            <person name="Fujisawa T."/>
            <person name="Togashi T."/>
            <person name="Yamamoto N."/>
            <person name="Seo M."/>
            <person name="Sato S."/>
            <person name="Yamada T."/>
            <person name="Mori H."/>
            <person name="Tajima N."/>
            <person name="Moriyama T."/>
            <person name="Ikeuchi M."/>
            <person name="Watanabe M."/>
            <person name="Wada H."/>
            <person name="Kobayashi K."/>
            <person name="Saito M."/>
            <person name="Masuda T."/>
            <person name="Sasaki-Sekimoto Y."/>
            <person name="Mashiguchi K."/>
            <person name="Awai K."/>
            <person name="Shimojima M."/>
            <person name="Masuda S."/>
            <person name="Iwai M."/>
            <person name="Nobusawa T."/>
            <person name="Narise T."/>
            <person name="Kondo S."/>
            <person name="Saito H."/>
            <person name="Sato R."/>
            <person name="Murakawa M."/>
            <person name="Ihara Y."/>
            <person name="Oshima-Yamada Y."/>
            <person name="Ohtaka K."/>
            <person name="Satoh M."/>
            <person name="Sonobe K."/>
            <person name="Ishii M."/>
            <person name="Ohtani R."/>
            <person name="Kanamori-Sato M."/>
            <person name="Honoki R."/>
            <person name="Miyazaki D."/>
            <person name="Mochizuki H."/>
            <person name="Umetsu J."/>
            <person name="Higashi K."/>
            <person name="Shibata D."/>
            <person name="Kamiya Y."/>
            <person name="Sato N."/>
            <person name="Nakamura Y."/>
            <person name="Tabata S."/>
            <person name="Ida S."/>
            <person name="Kurokawa K."/>
            <person name="Ohta H."/>
        </authorList>
    </citation>
    <scope>NUCLEOTIDE SEQUENCE [LARGE SCALE GENOMIC DNA]</scope>
    <source>
        <strain evidence="5 6">NIES-2285</strain>
    </source>
</reference>
<dbReference type="PANTHER" id="PTHR11573:SF6">
    <property type="entry name" value="RIBONUCLEOSIDE-DIPHOSPHATE REDUCTASE LARGE SUBUNIT"/>
    <property type="match status" value="1"/>
</dbReference>
<dbReference type="GO" id="GO:0004748">
    <property type="term" value="F:ribonucleoside-diphosphate reductase activity, thioredoxin disulfide as acceptor"/>
    <property type="evidence" value="ECO:0000318"/>
    <property type="project" value="GO_Central"/>
</dbReference>
<dbReference type="AlphaFoldDB" id="A0A1Y1ILE7"/>